<sequence length="239" mass="27009">MYLRRSRGSMHAIVFPTDIDVKSSPDKLKNWNAGPILTGGGSCATHLGPARLLPVRILYPIHKMLVAGDFNAQHQKRGYQKMNTFTEYHGSRLVRLPEVSRRVVSTLRSAGDCLTAQAAARFLEVDETAPTPDKHLLNLWAARERLHNTYKLNRRRHKDLIRLRNKTAQACRQPQAMIDISRHHGQMQKAEHHAQDTTIATDLTLEELEEAAAEAFFPLPTNLQPGPHLYEARSSRKGT</sequence>
<name>A0ACB8E1L9_DERSI</name>
<comment type="caution">
    <text evidence="1">The sequence shown here is derived from an EMBL/GenBank/DDBJ whole genome shotgun (WGS) entry which is preliminary data.</text>
</comment>
<dbReference type="Proteomes" id="UP000821865">
    <property type="component" value="Chromosome 1"/>
</dbReference>
<keyword evidence="2" id="KW-1185">Reference proteome</keyword>
<accession>A0ACB8E1L9</accession>
<evidence type="ECO:0000313" key="1">
    <source>
        <dbReference type="EMBL" id="KAH7980530.1"/>
    </source>
</evidence>
<reference evidence="1" key="1">
    <citation type="submission" date="2020-05" db="EMBL/GenBank/DDBJ databases">
        <title>Large-scale comparative analyses of tick genomes elucidate their genetic diversity and vector capacities.</title>
        <authorList>
            <person name="Jia N."/>
            <person name="Wang J."/>
            <person name="Shi W."/>
            <person name="Du L."/>
            <person name="Sun Y."/>
            <person name="Zhan W."/>
            <person name="Jiang J."/>
            <person name="Wang Q."/>
            <person name="Zhang B."/>
            <person name="Ji P."/>
            <person name="Sakyi L.B."/>
            <person name="Cui X."/>
            <person name="Yuan T."/>
            <person name="Jiang B."/>
            <person name="Yang W."/>
            <person name="Lam T.T.-Y."/>
            <person name="Chang Q."/>
            <person name="Ding S."/>
            <person name="Wang X."/>
            <person name="Zhu J."/>
            <person name="Ruan X."/>
            <person name="Zhao L."/>
            <person name="Wei J."/>
            <person name="Que T."/>
            <person name="Du C."/>
            <person name="Cheng J."/>
            <person name="Dai P."/>
            <person name="Han X."/>
            <person name="Huang E."/>
            <person name="Gao Y."/>
            <person name="Liu J."/>
            <person name="Shao H."/>
            <person name="Ye R."/>
            <person name="Li L."/>
            <person name="Wei W."/>
            <person name="Wang X."/>
            <person name="Wang C."/>
            <person name="Yang T."/>
            <person name="Huo Q."/>
            <person name="Li W."/>
            <person name="Guo W."/>
            <person name="Chen H."/>
            <person name="Zhou L."/>
            <person name="Ni X."/>
            <person name="Tian J."/>
            <person name="Zhou Y."/>
            <person name="Sheng Y."/>
            <person name="Liu T."/>
            <person name="Pan Y."/>
            <person name="Xia L."/>
            <person name="Li J."/>
            <person name="Zhao F."/>
            <person name="Cao W."/>
        </authorList>
    </citation>
    <scope>NUCLEOTIDE SEQUENCE</scope>
    <source>
        <strain evidence="1">Dsil-2018</strain>
    </source>
</reference>
<organism evidence="1 2">
    <name type="scientific">Dermacentor silvarum</name>
    <name type="common">Tick</name>
    <dbReference type="NCBI Taxonomy" id="543639"/>
    <lineage>
        <taxon>Eukaryota</taxon>
        <taxon>Metazoa</taxon>
        <taxon>Ecdysozoa</taxon>
        <taxon>Arthropoda</taxon>
        <taxon>Chelicerata</taxon>
        <taxon>Arachnida</taxon>
        <taxon>Acari</taxon>
        <taxon>Parasitiformes</taxon>
        <taxon>Ixodida</taxon>
        <taxon>Ixodoidea</taxon>
        <taxon>Ixodidae</taxon>
        <taxon>Rhipicephalinae</taxon>
        <taxon>Dermacentor</taxon>
    </lineage>
</organism>
<proteinExistence type="predicted"/>
<protein>
    <submittedName>
        <fullName evidence="1">Uncharacterized protein</fullName>
    </submittedName>
</protein>
<evidence type="ECO:0000313" key="2">
    <source>
        <dbReference type="Proteomes" id="UP000821865"/>
    </source>
</evidence>
<gene>
    <name evidence="1" type="ORF">HPB49_016973</name>
</gene>
<dbReference type="EMBL" id="CM023470">
    <property type="protein sequence ID" value="KAH7980530.1"/>
    <property type="molecule type" value="Genomic_DNA"/>
</dbReference>